<protein>
    <submittedName>
        <fullName evidence="2">Uncharacterized protein</fullName>
    </submittedName>
</protein>
<keyword evidence="1" id="KW-1133">Transmembrane helix</keyword>
<proteinExistence type="predicted"/>
<dbReference type="EMBL" id="MGEL01000007">
    <property type="protein sequence ID" value="OGL83479.1"/>
    <property type="molecule type" value="Genomic_DNA"/>
</dbReference>
<sequence length="79" mass="9269">MSTTFCALRFATTLHPIFLLTMGLEVLILMINLRIFELPLRYSTTYYEYVLLRSSRRREVASNFSISYVLTKCLKVLIL</sequence>
<evidence type="ECO:0000256" key="1">
    <source>
        <dbReference type="SAM" id="Phobius"/>
    </source>
</evidence>
<organism evidence="2 3">
    <name type="scientific">Candidatus Uhrbacteria bacterium RIFCSPLOWO2_01_FULL_53_9</name>
    <dbReference type="NCBI Taxonomy" id="1802403"/>
    <lineage>
        <taxon>Bacteria</taxon>
        <taxon>Candidatus Uhriibacteriota</taxon>
    </lineage>
</organism>
<feature type="transmembrane region" description="Helical" evidence="1">
    <location>
        <begin position="17"/>
        <end position="36"/>
    </location>
</feature>
<comment type="caution">
    <text evidence="2">The sequence shown here is derived from an EMBL/GenBank/DDBJ whole genome shotgun (WGS) entry which is preliminary data.</text>
</comment>
<gene>
    <name evidence="2" type="ORF">A3B32_01580</name>
</gene>
<dbReference type="AlphaFoldDB" id="A0A1F7UYZ6"/>
<reference evidence="2 3" key="1">
    <citation type="journal article" date="2016" name="Nat. Commun.">
        <title>Thousands of microbial genomes shed light on interconnected biogeochemical processes in an aquifer system.</title>
        <authorList>
            <person name="Anantharaman K."/>
            <person name="Brown C.T."/>
            <person name="Hug L.A."/>
            <person name="Sharon I."/>
            <person name="Castelle C.J."/>
            <person name="Probst A.J."/>
            <person name="Thomas B.C."/>
            <person name="Singh A."/>
            <person name="Wilkins M.J."/>
            <person name="Karaoz U."/>
            <person name="Brodie E.L."/>
            <person name="Williams K.H."/>
            <person name="Hubbard S.S."/>
            <person name="Banfield J.F."/>
        </authorList>
    </citation>
    <scope>NUCLEOTIDE SEQUENCE [LARGE SCALE GENOMIC DNA]</scope>
</reference>
<name>A0A1F7UYZ6_9BACT</name>
<keyword evidence="1" id="KW-0472">Membrane</keyword>
<evidence type="ECO:0000313" key="3">
    <source>
        <dbReference type="Proteomes" id="UP000176932"/>
    </source>
</evidence>
<accession>A0A1F7UYZ6</accession>
<dbReference type="Proteomes" id="UP000176932">
    <property type="component" value="Unassembled WGS sequence"/>
</dbReference>
<evidence type="ECO:0000313" key="2">
    <source>
        <dbReference type="EMBL" id="OGL83479.1"/>
    </source>
</evidence>
<keyword evidence="1" id="KW-0812">Transmembrane</keyword>